<sequence>MSQVTDFRAYETARNQAARLGIPRTTAVRMVADERRAGRTGQHVAGQLRLQAMGGARPTTPPGGA</sequence>
<evidence type="ECO:0000313" key="3">
    <source>
        <dbReference type="Proteomes" id="UP000190341"/>
    </source>
</evidence>
<accession>A0A1T5JDP9</accession>
<feature type="region of interest" description="Disordered" evidence="1">
    <location>
        <begin position="36"/>
        <end position="65"/>
    </location>
</feature>
<organism evidence="2 3">
    <name type="scientific">Pseudoxanthomonas indica</name>
    <dbReference type="NCBI Taxonomy" id="428993"/>
    <lineage>
        <taxon>Bacteria</taxon>
        <taxon>Pseudomonadati</taxon>
        <taxon>Pseudomonadota</taxon>
        <taxon>Gammaproteobacteria</taxon>
        <taxon>Lysobacterales</taxon>
        <taxon>Lysobacteraceae</taxon>
        <taxon>Pseudoxanthomonas</taxon>
    </lineage>
</organism>
<evidence type="ECO:0000256" key="1">
    <source>
        <dbReference type="SAM" id="MobiDB-lite"/>
    </source>
</evidence>
<name>A0A1T5JDP9_9GAMM</name>
<dbReference type="RefSeq" id="WP_079723095.1">
    <property type="nucleotide sequence ID" value="NZ_BMCL01000003.1"/>
</dbReference>
<evidence type="ECO:0000313" key="2">
    <source>
        <dbReference type="EMBL" id="SKC49474.1"/>
    </source>
</evidence>
<dbReference type="Proteomes" id="UP000190341">
    <property type="component" value="Unassembled WGS sequence"/>
</dbReference>
<reference evidence="2 3" key="1">
    <citation type="submission" date="2017-02" db="EMBL/GenBank/DDBJ databases">
        <authorList>
            <person name="Peterson S.W."/>
        </authorList>
    </citation>
    <scope>NUCLEOTIDE SEQUENCE [LARGE SCALE GENOMIC DNA]</scope>
    <source>
        <strain evidence="2 3">P15</strain>
    </source>
</reference>
<protein>
    <submittedName>
        <fullName evidence="2">Uncharacterized protein</fullName>
    </submittedName>
</protein>
<dbReference type="EMBL" id="FUZV01000001">
    <property type="protein sequence ID" value="SKC49474.1"/>
    <property type="molecule type" value="Genomic_DNA"/>
</dbReference>
<dbReference type="STRING" id="428993.SAMN06296058_0716"/>
<dbReference type="AlphaFoldDB" id="A0A1T5JDP9"/>
<proteinExistence type="predicted"/>
<gene>
    <name evidence="2" type="ORF">SAMN06296058_0716</name>
</gene>
<keyword evidence="3" id="KW-1185">Reference proteome</keyword>